<evidence type="ECO:0000313" key="7">
    <source>
        <dbReference type="Proteomes" id="UP000215902"/>
    </source>
</evidence>
<feature type="binding site" evidence="5">
    <location>
        <position position="313"/>
    </location>
    <ligand>
        <name>Fe cation</name>
        <dbReference type="ChEBI" id="CHEBI:24875"/>
        <note>catalytic</note>
    </ligand>
</feature>
<evidence type="ECO:0000256" key="4">
    <source>
        <dbReference type="ARBA" id="ARBA00023004"/>
    </source>
</evidence>
<dbReference type="GO" id="GO:0010436">
    <property type="term" value="F:carotenoid dioxygenase activity"/>
    <property type="evidence" value="ECO:0007669"/>
    <property type="project" value="TreeGrafter"/>
</dbReference>
<gene>
    <name evidence="6" type="ORF">BOX15_Mlig027665g1</name>
</gene>
<dbReference type="STRING" id="282301.A0A267HA82"/>
<reference evidence="6 7" key="1">
    <citation type="submission" date="2017-06" db="EMBL/GenBank/DDBJ databases">
        <title>A platform for efficient transgenesis in Macrostomum lignano, a flatworm model organism for stem cell research.</title>
        <authorList>
            <person name="Berezikov E."/>
        </authorList>
    </citation>
    <scope>NUCLEOTIDE SEQUENCE [LARGE SCALE GENOMIC DNA]</scope>
    <source>
        <strain evidence="6">DV1</strain>
        <tissue evidence="6">Whole organism</tissue>
    </source>
</reference>
<dbReference type="GO" id="GO:0016121">
    <property type="term" value="P:carotene catabolic process"/>
    <property type="evidence" value="ECO:0007669"/>
    <property type="project" value="TreeGrafter"/>
</dbReference>
<evidence type="ECO:0000256" key="3">
    <source>
        <dbReference type="ARBA" id="ARBA00023002"/>
    </source>
</evidence>
<proteinExistence type="inferred from homology"/>
<accession>A0A267HA82</accession>
<protein>
    <submittedName>
        <fullName evidence="6">Uncharacterized protein</fullName>
    </submittedName>
</protein>
<comment type="cofactor">
    <cofactor evidence="5">
        <name>Fe(2+)</name>
        <dbReference type="ChEBI" id="CHEBI:29033"/>
    </cofactor>
    <text evidence="5">Binds 1 Fe(2+) ion per subunit.</text>
</comment>
<sequence>MSDKLTNLGAALYTSASGENTEPVRGVVRDGGSVPTWLNGSLIRNGPGLFEVGDTQYHHYFDGLALLRKFSISNGQVEFTSQFLRSDAYTTNMAYKRIVVSEFGTRTFPDPCKSWLGRFASYFWPSEEEAKLRSMVSDNTFVNIFPIGDQVYATTETNFLNRIDPRTLDRLEKVDLNKVIPINTVTAHPHIESNGSVLNVGTAFRDREGPQYIFARIPPGGLDKAEVVAKIPSRWRFNPAYFHSFAMTRNYLVLVESPLALNIPRLIAAGTFGLSYGDCLNWHDGYGSLLHVVSRADGKLVQTLTAEAFFTFHHMNAYEVECKDGSVEIVMDLSAYKSGDLIKRLSLKEMQQLSELPKTDVTLRRYRLKLGSTEIVKCTEPACRLAIEFPQINYRYNGEPYRYGYGVGKSMSTTEASAAASSNSSIVKLDWQTEEVLQWNAPGCEPSEAIFVEHPDRCSEDHGLLLASVVGTVDQRSLFLVILDAKNMTEVAKVDFKGVSVPSGIHGMFFSEEQLLKAAIATKTAEAKKAEAEEK</sequence>
<dbReference type="AlphaFoldDB" id="A0A267HA82"/>
<keyword evidence="2 5" id="KW-0479">Metal-binding</keyword>
<keyword evidence="7" id="KW-1185">Reference proteome</keyword>
<evidence type="ECO:0000313" key="6">
    <source>
        <dbReference type="EMBL" id="PAA94449.1"/>
    </source>
</evidence>
<dbReference type="Proteomes" id="UP000215902">
    <property type="component" value="Unassembled WGS sequence"/>
</dbReference>
<keyword evidence="3" id="KW-0560">Oxidoreductase</keyword>
<evidence type="ECO:0000256" key="1">
    <source>
        <dbReference type="ARBA" id="ARBA00006787"/>
    </source>
</evidence>
<dbReference type="GO" id="GO:0003834">
    <property type="term" value="F:beta-carotene 15,15'-dioxygenase activity"/>
    <property type="evidence" value="ECO:0007669"/>
    <property type="project" value="TreeGrafter"/>
</dbReference>
<dbReference type="EMBL" id="NIVC01000010">
    <property type="protein sequence ID" value="PAA94449.1"/>
    <property type="molecule type" value="Genomic_DNA"/>
</dbReference>
<evidence type="ECO:0000256" key="5">
    <source>
        <dbReference type="PIRSR" id="PIRSR604294-1"/>
    </source>
</evidence>
<feature type="binding site" evidence="5">
    <location>
        <position position="188"/>
    </location>
    <ligand>
        <name>Fe cation</name>
        <dbReference type="ChEBI" id="CHEBI:24875"/>
        <note>catalytic</note>
    </ligand>
</feature>
<dbReference type="PANTHER" id="PTHR10543">
    <property type="entry name" value="BETA-CAROTENE DIOXYGENASE"/>
    <property type="match status" value="1"/>
</dbReference>
<dbReference type="InterPro" id="IPR004294">
    <property type="entry name" value="Carotenoid_Oase"/>
</dbReference>
<organism evidence="6 7">
    <name type="scientific">Macrostomum lignano</name>
    <dbReference type="NCBI Taxonomy" id="282301"/>
    <lineage>
        <taxon>Eukaryota</taxon>
        <taxon>Metazoa</taxon>
        <taxon>Spiralia</taxon>
        <taxon>Lophotrochozoa</taxon>
        <taxon>Platyhelminthes</taxon>
        <taxon>Rhabditophora</taxon>
        <taxon>Macrostomorpha</taxon>
        <taxon>Macrostomida</taxon>
        <taxon>Macrostomidae</taxon>
        <taxon>Macrostomum</taxon>
    </lineage>
</organism>
<name>A0A267HA82_9PLAT</name>
<dbReference type="PANTHER" id="PTHR10543:SF24">
    <property type="entry name" value="CAROTENOID ISOMEROOXYGENASE"/>
    <property type="match status" value="1"/>
</dbReference>
<dbReference type="GO" id="GO:0042574">
    <property type="term" value="P:retinal metabolic process"/>
    <property type="evidence" value="ECO:0007669"/>
    <property type="project" value="TreeGrafter"/>
</dbReference>
<feature type="binding site" evidence="5">
    <location>
        <position position="243"/>
    </location>
    <ligand>
        <name>Fe cation</name>
        <dbReference type="ChEBI" id="CHEBI:24875"/>
        <note>catalytic</note>
    </ligand>
</feature>
<dbReference type="OrthoDB" id="407010at2759"/>
<comment type="caution">
    <text evidence="6">The sequence shown here is derived from an EMBL/GenBank/DDBJ whole genome shotgun (WGS) entry which is preliminary data.</text>
</comment>
<dbReference type="Pfam" id="PF03055">
    <property type="entry name" value="RPE65"/>
    <property type="match status" value="1"/>
</dbReference>
<evidence type="ECO:0000256" key="2">
    <source>
        <dbReference type="ARBA" id="ARBA00022723"/>
    </source>
</evidence>
<comment type="similarity">
    <text evidence="1">Belongs to the carotenoid oxygenase family.</text>
</comment>
<feature type="binding site" evidence="5">
    <location>
        <position position="506"/>
    </location>
    <ligand>
        <name>Fe cation</name>
        <dbReference type="ChEBI" id="CHEBI:24875"/>
        <note>catalytic</note>
    </ligand>
</feature>
<keyword evidence="4 5" id="KW-0408">Iron</keyword>
<dbReference type="GO" id="GO:0046872">
    <property type="term" value="F:metal ion binding"/>
    <property type="evidence" value="ECO:0007669"/>
    <property type="project" value="UniProtKB-KW"/>
</dbReference>